<dbReference type="AlphaFoldDB" id="A0A6J4RH78"/>
<evidence type="ECO:0000256" key="1">
    <source>
        <dbReference type="SAM" id="MobiDB-lite"/>
    </source>
</evidence>
<organism evidence="2">
    <name type="scientific">uncultured Rubrobacteraceae bacterium</name>
    <dbReference type="NCBI Taxonomy" id="349277"/>
    <lineage>
        <taxon>Bacteria</taxon>
        <taxon>Bacillati</taxon>
        <taxon>Actinomycetota</taxon>
        <taxon>Rubrobacteria</taxon>
        <taxon>Rubrobacterales</taxon>
        <taxon>Rubrobacteraceae</taxon>
        <taxon>environmental samples</taxon>
    </lineage>
</organism>
<protein>
    <submittedName>
        <fullName evidence="2">Uncharacterized protein</fullName>
    </submittedName>
</protein>
<feature type="non-terminal residue" evidence="2">
    <location>
        <position position="1"/>
    </location>
</feature>
<gene>
    <name evidence="2" type="ORF">AVDCRST_MAG05-741</name>
</gene>
<evidence type="ECO:0000313" key="2">
    <source>
        <dbReference type="EMBL" id="CAA9473520.1"/>
    </source>
</evidence>
<reference evidence="2" key="1">
    <citation type="submission" date="2020-02" db="EMBL/GenBank/DDBJ databases">
        <authorList>
            <person name="Meier V. D."/>
        </authorList>
    </citation>
    <scope>NUCLEOTIDE SEQUENCE</scope>
    <source>
        <strain evidence="2">AVDCRST_MAG05</strain>
    </source>
</reference>
<sequence>GGDEDRCSGKASAGTGATHPGGTRTQSGGRPDNPEPHRERQGGAAIPDYPEVGQSARRGSCIPRPEGV</sequence>
<feature type="non-terminal residue" evidence="2">
    <location>
        <position position="68"/>
    </location>
</feature>
<name>A0A6J4RH78_9ACTN</name>
<dbReference type="EMBL" id="CADCVM010000088">
    <property type="protein sequence ID" value="CAA9473520.1"/>
    <property type="molecule type" value="Genomic_DNA"/>
</dbReference>
<proteinExistence type="predicted"/>
<feature type="region of interest" description="Disordered" evidence="1">
    <location>
        <begin position="1"/>
        <end position="68"/>
    </location>
</feature>
<accession>A0A6J4RH78</accession>
<feature type="compositionally biased region" description="Basic and acidic residues" evidence="1">
    <location>
        <begin position="32"/>
        <end position="41"/>
    </location>
</feature>